<dbReference type="EMBL" id="CAEZZC010000009">
    <property type="protein sequence ID" value="CAB4750376.1"/>
    <property type="molecule type" value="Genomic_DNA"/>
</dbReference>
<evidence type="ECO:0000313" key="7">
    <source>
        <dbReference type="EMBL" id="CAB4750376.1"/>
    </source>
</evidence>
<proteinExistence type="predicted"/>
<evidence type="ECO:0000256" key="4">
    <source>
        <dbReference type="ARBA" id="ARBA00023136"/>
    </source>
</evidence>
<dbReference type="PANTHER" id="PTHR23427">
    <property type="entry name" value="SURFEIT LOCUS PROTEIN"/>
    <property type="match status" value="1"/>
</dbReference>
<protein>
    <submittedName>
        <fullName evidence="9">Unannotated protein</fullName>
    </submittedName>
</protein>
<keyword evidence="4 5" id="KW-0472">Membrane</keyword>
<dbReference type="CDD" id="cd06662">
    <property type="entry name" value="SURF1"/>
    <property type="match status" value="1"/>
</dbReference>
<name>A0A6J7IG59_9ZZZZ</name>
<evidence type="ECO:0000256" key="2">
    <source>
        <dbReference type="ARBA" id="ARBA00022692"/>
    </source>
</evidence>
<evidence type="ECO:0000256" key="5">
    <source>
        <dbReference type="SAM" id="Phobius"/>
    </source>
</evidence>
<dbReference type="EMBL" id="CAFBMV010000010">
    <property type="protein sequence ID" value="CAB4929705.1"/>
    <property type="molecule type" value="Genomic_DNA"/>
</dbReference>
<evidence type="ECO:0000313" key="8">
    <source>
        <dbReference type="EMBL" id="CAB4862650.1"/>
    </source>
</evidence>
<keyword evidence="3 5" id="KW-1133">Transmembrane helix</keyword>
<sequence length="242" mass="27250">MTRVKALPKEHRKEPYGIFLSTLAIALILLCLVASHWQYQRGVDRHANNALIASHVSQPPVMIASVIKNLTVAQWRQTTVQGAFDSSNQILLRNRYFEGKYGFDLLTLFHEKSGLTFWIDRGWIPPGFNASTPPTLPPTISATVTITGRVRLDYSLPQGSFFAIPSGKNGKLIPQWNAQSKVTYDTENFYLDLLTVSDASMAPEVPVELPELTDGPHMAYALQWIFFAGLIFYARILLRRSR</sequence>
<dbReference type="Pfam" id="PF02104">
    <property type="entry name" value="SURF1"/>
    <property type="match status" value="1"/>
</dbReference>
<dbReference type="InterPro" id="IPR045214">
    <property type="entry name" value="Surf1/Surf4"/>
</dbReference>
<feature type="transmembrane region" description="Helical" evidence="5">
    <location>
        <begin position="16"/>
        <end position="37"/>
    </location>
</feature>
<evidence type="ECO:0000256" key="1">
    <source>
        <dbReference type="ARBA" id="ARBA00004370"/>
    </source>
</evidence>
<evidence type="ECO:0000313" key="6">
    <source>
        <dbReference type="EMBL" id="CAB4664584.1"/>
    </source>
</evidence>
<dbReference type="PROSITE" id="PS50895">
    <property type="entry name" value="SURF1"/>
    <property type="match status" value="1"/>
</dbReference>
<accession>A0A6J7IG59</accession>
<keyword evidence="2 5" id="KW-0812">Transmembrane</keyword>
<comment type="subcellular location">
    <subcellularLocation>
        <location evidence="1">Membrane</location>
    </subcellularLocation>
</comment>
<gene>
    <name evidence="6" type="ORF">UFOPK2289_00764</name>
    <name evidence="7" type="ORF">UFOPK2822_00772</name>
    <name evidence="8" type="ORF">UFOPK3346_00564</name>
    <name evidence="9" type="ORF">UFOPK3670_01205</name>
    <name evidence="10" type="ORF">UFOPK4308_00240</name>
</gene>
<feature type="transmembrane region" description="Helical" evidence="5">
    <location>
        <begin position="218"/>
        <end position="238"/>
    </location>
</feature>
<dbReference type="GO" id="GO:0016020">
    <property type="term" value="C:membrane"/>
    <property type="evidence" value="ECO:0007669"/>
    <property type="project" value="UniProtKB-SubCell"/>
</dbReference>
<dbReference type="AlphaFoldDB" id="A0A6J7IG59"/>
<reference evidence="9" key="1">
    <citation type="submission" date="2020-05" db="EMBL/GenBank/DDBJ databases">
        <authorList>
            <person name="Chiriac C."/>
            <person name="Salcher M."/>
            <person name="Ghai R."/>
            <person name="Kavagutti S V."/>
        </authorList>
    </citation>
    <scope>NUCLEOTIDE SEQUENCE</scope>
</reference>
<evidence type="ECO:0000313" key="10">
    <source>
        <dbReference type="EMBL" id="CAB5053258.1"/>
    </source>
</evidence>
<evidence type="ECO:0000256" key="3">
    <source>
        <dbReference type="ARBA" id="ARBA00022989"/>
    </source>
</evidence>
<organism evidence="9">
    <name type="scientific">freshwater metagenome</name>
    <dbReference type="NCBI Taxonomy" id="449393"/>
    <lineage>
        <taxon>unclassified sequences</taxon>
        <taxon>metagenomes</taxon>
        <taxon>ecological metagenomes</taxon>
    </lineage>
</organism>
<dbReference type="PANTHER" id="PTHR23427:SF2">
    <property type="entry name" value="SURFEIT LOCUS PROTEIN 1"/>
    <property type="match status" value="1"/>
</dbReference>
<evidence type="ECO:0000313" key="9">
    <source>
        <dbReference type="EMBL" id="CAB4929705.1"/>
    </source>
</evidence>
<dbReference type="InterPro" id="IPR002994">
    <property type="entry name" value="Surf1/Shy1"/>
</dbReference>
<dbReference type="EMBL" id="CAFBLE010000003">
    <property type="protein sequence ID" value="CAB4862650.1"/>
    <property type="molecule type" value="Genomic_DNA"/>
</dbReference>
<dbReference type="EMBL" id="CAEZWT010000017">
    <property type="protein sequence ID" value="CAB4664584.1"/>
    <property type="molecule type" value="Genomic_DNA"/>
</dbReference>
<dbReference type="EMBL" id="CAFBQL010000001">
    <property type="protein sequence ID" value="CAB5053258.1"/>
    <property type="molecule type" value="Genomic_DNA"/>
</dbReference>